<keyword evidence="8 20" id="KW-0472">Membrane</keyword>
<evidence type="ECO:0000256" key="2">
    <source>
        <dbReference type="ARBA" id="ARBA00022475"/>
    </source>
</evidence>
<dbReference type="Proteomes" id="UP000812440">
    <property type="component" value="Chromosome 9"/>
</dbReference>
<keyword evidence="7 20" id="KW-1133">Transmembrane helix</keyword>
<reference evidence="23" key="1">
    <citation type="thesis" date="2020" institute="ProQuest LLC" country="789 East Eisenhower Parkway, Ann Arbor, MI, USA">
        <title>Comparative Genomics and Chromosome Evolution.</title>
        <authorList>
            <person name="Mudd A.B."/>
        </authorList>
    </citation>
    <scope>NUCLEOTIDE SEQUENCE</scope>
    <source>
        <strain evidence="23">Female2</strain>
        <tissue evidence="23">Blood</tissue>
    </source>
</reference>
<keyword evidence="3" id="KW-0964">Secreted</keyword>
<evidence type="ECO:0000256" key="14">
    <source>
        <dbReference type="ARBA" id="ARBA00038403"/>
    </source>
</evidence>
<dbReference type="GO" id="GO:0005886">
    <property type="term" value="C:plasma membrane"/>
    <property type="evidence" value="ECO:0007669"/>
    <property type="project" value="UniProtKB-SubCell"/>
</dbReference>
<dbReference type="GO" id="GO:0032190">
    <property type="term" value="F:acrosin binding"/>
    <property type="evidence" value="ECO:0007669"/>
    <property type="project" value="TreeGrafter"/>
</dbReference>
<dbReference type="PRINTS" id="PR00023">
    <property type="entry name" value="ZPELLUCIDA"/>
</dbReference>
<dbReference type="PROSITE" id="PS51034">
    <property type="entry name" value="ZP_2"/>
    <property type="match status" value="1"/>
</dbReference>
<evidence type="ECO:0000256" key="5">
    <source>
        <dbReference type="ARBA" id="ARBA00022685"/>
    </source>
</evidence>
<dbReference type="Pfam" id="PF23740">
    <property type="entry name" value="Ig_ZP2_3rd"/>
    <property type="match status" value="1"/>
</dbReference>
<evidence type="ECO:0000256" key="13">
    <source>
        <dbReference type="ARBA" id="ARBA00024183"/>
    </source>
</evidence>
<comment type="function">
    <text evidence="18">Component of the zona pellucida, an extracellular matrix surrounding oocytes which mediates sperm binding, induction of the acrosome reaction and prevents post-fertilization polyspermy. The zona pellucida is composed of 3 to 4 glycoproteins, ZP1, ZP2, ZP3, and ZP4. ZP2 may act as a secondary sperm receptor.</text>
</comment>
<gene>
    <name evidence="23" type="ORF">GDO86_017413</name>
</gene>
<dbReference type="InterPro" id="IPR057638">
    <property type="entry name" value="Ig_ZP2_2nd"/>
</dbReference>
<evidence type="ECO:0000256" key="3">
    <source>
        <dbReference type="ARBA" id="ARBA00022525"/>
    </source>
</evidence>
<evidence type="ECO:0000256" key="15">
    <source>
        <dbReference type="ARBA" id="ARBA00040237"/>
    </source>
</evidence>
<evidence type="ECO:0000256" key="8">
    <source>
        <dbReference type="ARBA" id="ARBA00023136"/>
    </source>
</evidence>
<evidence type="ECO:0000256" key="17">
    <source>
        <dbReference type="ARBA" id="ARBA00042572"/>
    </source>
</evidence>
<dbReference type="Gene3D" id="2.60.40.3210">
    <property type="entry name" value="Zona pellucida, ZP-N domain"/>
    <property type="match status" value="1"/>
</dbReference>
<protein>
    <recommendedName>
        <fullName evidence="15">Zona pellucida sperm-binding protein 2</fullName>
    </recommendedName>
    <alternativeName>
        <fullName evidence="17">Zona pellucida glycoprotein 2</fullName>
    </alternativeName>
    <alternativeName>
        <fullName evidence="16">Zona pellucida protein A</fullName>
    </alternativeName>
</protein>
<keyword evidence="6 20" id="KW-0812">Transmembrane</keyword>
<dbReference type="OrthoDB" id="9903747at2759"/>
<dbReference type="InterPro" id="IPR017977">
    <property type="entry name" value="ZP_dom_CS"/>
</dbReference>
<comment type="similarity">
    <text evidence="14">Belongs to the ZP domain family. ZPA subfamily.</text>
</comment>
<dbReference type="Pfam" id="PF23344">
    <property type="entry name" value="ZP-N"/>
    <property type="match status" value="1"/>
</dbReference>
<dbReference type="PANTHER" id="PTHR23343">
    <property type="entry name" value="ZONA PELLUCIDA SPERM-BINDING PROTEIN"/>
    <property type="match status" value="1"/>
</dbReference>
<dbReference type="PROSITE" id="PS00682">
    <property type="entry name" value="ZP_1"/>
    <property type="match status" value="1"/>
</dbReference>
<comment type="caution">
    <text evidence="23">The sequence shown here is derived from an EMBL/GenBank/DDBJ whole genome shotgun (WGS) entry which is preliminary data.</text>
</comment>
<evidence type="ECO:0000256" key="9">
    <source>
        <dbReference type="ARBA" id="ARBA00023157"/>
    </source>
</evidence>
<evidence type="ECO:0000256" key="12">
    <source>
        <dbReference type="ARBA" id="ARBA00023279"/>
    </source>
</evidence>
<keyword evidence="24" id="KW-1185">Reference proteome</keyword>
<evidence type="ECO:0000256" key="4">
    <source>
        <dbReference type="ARBA" id="ARBA00022530"/>
    </source>
</evidence>
<keyword evidence="4" id="KW-0272">Extracellular matrix</keyword>
<keyword evidence="2" id="KW-1003">Cell membrane</keyword>
<evidence type="ECO:0000256" key="16">
    <source>
        <dbReference type="ARBA" id="ARBA00042272"/>
    </source>
</evidence>
<dbReference type="EMBL" id="JAACNH010000009">
    <property type="protein sequence ID" value="KAG8433114.1"/>
    <property type="molecule type" value="Genomic_DNA"/>
</dbReference>
<dbReference type="AlphaFoldDB" id="A0A8T2IPZ3"/>
<keyword evidence="10" id="KW-0675">Receptor</keyword>
<evidence type="ECO:0000313" key="23">
    <source>
        <dbReference type="EMBL" id="KAG8433114.1"/>
    </source>
</evidence>
<dbReference type="GO" id="GO:0007339">
    <property type="term" value="P:binding of sperm to zona pellucida"/>
    <property type="evidence" value="ECO:0007669"/>
    <property type="project" value="TreeGrafter"/>
</dbReference>
<evidence type="ECO:0000256" key="19">
    <source>
        <dbReference type="ARBA" id="ARBA00046716"/>
    </source>
</evidence>
<dbReference type="GO" id="GO:0035805">
    <property type="term" value="C:egg coat"/>
    <property type="evidence" value="ECO:0007669"/>
    <property type="project" value="UniProtKB-SubCell"/>
</dbReference>
<evidence type="ECO:0000256" key="20">
    <source>
        <dbReference type="SAM" id="Phobius"/>
    </source>
</evidence>
<dbReference type="InterPro" id="IPR001507">
    <property type="entry name" value="ZP_dom"/>
</dbReference>
<keyword evidence="5" id="KW-0165">Cleavage on pair of basic residues</keyword>
<dbReference type="InterPro" id="IPR055356">
    <property type="entry name" value="ZP-N"/>
</dbReference>
<evidence type="ECO:0000313" key="24">
    <source>
        <dbReference type="Proteomes" id="UP000812440"/>
    </source>
</evidence>
<evidence type="ECO:0000256" key="10">
    <source>
        <dbReference type="ARBA" id="ARBA00023170"/>
    </source>
</evidence>
<accession>A0A8T2IPZ3</accession>
<feature type="domain" description="ZP" evidence="22">
    <location>
        <begin position="340"/>
        <end position="605"/>
    </location>
</feature>
<evidence type="ECO:0000259" key="22">
    <source>
        <dbReference type="PROSITE" id="PS51034"/>
    </source>
</evidence>
<keyword evidence="11" id="KW-0325">Glycoprotein</keyword>
<evidence type="ECO:0000256" key="11">
    <source>
        <dbReference type="ARBA" id="ARBA00023180"/>
    </source>
</evidence>
<feature type="signal peptide" evidence="21">
    <location>
        <begin position="1"/>
        <end position="29"/>
    </location>
</feature>
<evidence type="ECO:0000256" key="18">
    <source>
        <dbReference type="ARBA" id="ARBA00046021"/>
    </source>
</evidence>
<evidence type="ECO:0000256" key="1">
    <source>
        <dbReference type="ARBA" id="ARBA00004251"/>
    </source>
</evidence>
<dbReference type="InterPro" id="IPR048290">
    <property type="entry name" value="ZP_chr"/>
</dbReference>
<dbReference type="InterPro" id="IPR057636">
    <property type="entry name" value="Ig_ZP2_3rd"/>
</dbReference>
<dbReference type="InterPro" id="IPR055355">
    <property type="entry name" value="ZP-C"/>
</dbReference>
<dbReference type="InterPro" id="IPR057637">
    <property type="entry name" value="Ig_ZP2_1st"/>
</dbReference>
<comment type="subunit">
    <text evidence="19">Can form homopolymers that assemble into long fibers (in vitro). Polymers of ZP2 and ZP3 organized into long filaments cross-linked by ZP1 homodimers. Interacts with ZP3.</text>
</comment>
<dbReference type="Gene3D" id="2.60.40.4100">
    <property type="entry name" value="Zona pellucida, ZP-C domain"/>
    <property type="match status" value="1"/>
</dbReference>
<dbReference type="Pfam" id="PF00100">
    <property type="entry name" value="Zona_pellucida"/>
    <property type="match status" value="1"/>
</dbReference>
<evidence type="ECO:0000256" key="6">
    <source>
        <dbReference type="ARBA" id="ARBA00022692"/>
    </source>
</evidence>
<comment type="subcellular location">
    <subcellularLocation>
        <location evidence="1">Cell membrane</location>
        <topology evidence="1">Single-pass type I membrane protein</topology>
    </subcellularLocation>
    <subcellularLocation>
        <location evidence="13">Zona pellucida</location>
    </subcellularLocation>
</comment>
<dbReference type="InterPro" id="IPR042235">
    <property type="entry name" value="ZP-C_dom"/>
</dbReference>
<evidence type="ECO:0000256" key="21">
    <source>
        <dbReference type="SAM" id="SignalP"/>
    </source>
</evidence>
<organism evidence="23 24">
    <name type="scientific">Hymenochirus boettgeri</name>
    <name type="common">Congo dwarf clawed frog</name>
    <dbReference type="NCBI Taxonomy" id="247094"/>
    <lineage>
        <taxon>Eukaryota</taxon>
        <taxon>Metazoa</taxon>
        <taxon>Chordata</taxon>
        <taxon>Craniata</taxon>
        <taxon>Vertebrata</taxon>
        <taxon>Euteleostomi</taxon>
        <taxon>Amphibia</taxon>
        <taxon>Batrachia</taxon>
        <taxon>Anura</taxon>
        <taxon>Pipoidea</taxon>
        <taxon>Pipidae</taxon>
        <taxon>Pipinae</taxon>
        <taxon>Hymenochirus</taxon>
    </lineage>
</organism>
<sequence>MGCLYRIPICFTKVWFFTLGCFLMSLCKAMETLHFPGSVSCLDNEILVRKPKGLRLNSWENLRVVDSDGIPISNCGHLLDGKRLTVPYRCTEYQVRSHVAHIVFSKNSTGQTMLPYRIICEDLQSDELQGSVVNCTKDSMTVKIPRSLSGFDDEAPSVAVSSFWNLEVKDNVQTVSLNPNEALQKGYRLSSDSYYLTIQASYGAFGLRKFMMEDKTLYVGDIRLVSQFGNPKITIDTPMICARDPPTCNITHMGILIPFFDGTLVGINFDGEDIQLTMNDLEKHGITLDSKNGYRLYLKRNVFKGTQDYLILTFNYYGKVVPMLIPAFCSSESSIDPISLCTLDGFMKFEIVSTITKPELNLTTVKLRDGLCKPSLMATNKLLFNVPLNGCGTTARIVGGKTLYENEIHAMWKDFPPRQISRDSEFRQTIQCYYNNAGSASLIVNVSTLPPPASAKTNGPLSLVLNMFPDISYGNPYGVDQYPVVKTLQEPIFLEVEVLNRNDPNIELVLDDCWATTSSNASSVPQWNVVVDGCQELMDNLLTIFHPVGTDVARPSHHKRFEVKTFAFVLGGEVLTNLVYFHCRAVICNKLAPDFPICSKKCPVGRRKRDEMSKSRESSVVSLPGSILFVEMESSTKNKGVLGHLAVGALTILGLVAVIMLALLFRTVFKRKFINLSH</sequence>
<keyword evidence="21" id="KW-0732">Signal</keyword>
<dbReference type="GO" id="GO:0035804">
    <property type="term" value="F:structural constituent of egg coat"/>
    <property type="evidence" value="ECO:0007669"/>
    <property type="project" value="TreeGrafter"/>
</dbReference>
<keyword evidence="12" id="KW-0278">Fertilization</keyword>
<dbReference type="GO" id="GO:0060468">
    <property type="term" value="P:prevention of polyspermy"/>
    <property type="evidence" value="ECO:0007669"/>
    <property type="project" value="TreeGrafter"/>
</dbReference>
<name>A0A8T2IPZ3_9PIPI</name>
<evidence type="ECO:0000256" key="7">
    <source>
        <dbReference type="ARBA" id="ARBA00022989"/>
    </source>
</evidence>
<feature type="chain" id="PRO_5035838813" description="Zona pellucida sperm-binding protein 2" evidence="21">
    <location>
        <begin position="30"/>
        <end position="678"/>
    </location>
</feature>
<feature type="transmembrane region" description="Helical" evidence="20">
    <location>
        <begin position="641"/>
        <end position="665"/>
    </location>
</feature>
<dbReference type="SMART" id="SM00241">
    <property type="entry name" value="ZP"/>
    <property type="match status" value="1"/>
</dbReference>
<dbReference type="InterPro" id="IPR051148">
    <property type="entry name" value="Zona_Pellucida_Domain_gp"/>
</dbReference>
<proteinExistence type="inferred from homology"/>
<keyword evidence="9" id="KW-1015">Disulfide bond</keyword>
<dbReference type="PANTHER" id="PTHR23343:SF4">
    <property type="entry name" value="ZONA PELLUCIDA SPERM-BINDING PROTEIN 2"/>
    <property type="match status" value="1"/>
</dbReference>
<dbReference type="Pfam" id="PF23738">
    <property type="entry name" value="Ig_ZP2_N"/>
    <property type="match status" value="1"/>
</dbReference>
<dbReference type="Pfam" id="PF23736">
    <property type="entry name" value="Ig_ZP2"/>
    <property type="match status" value="1"/>
</dbReference>